<protein>
    <submittedName>
        <fullName evidence="1">Uncharacterized protein</fullName>
    </submittedName>
</protein>
<evidence type="ECO:0000313" key="2">
    <source>
        <dbReference type="Proteomes" id="UP001163046"/>
    </source>
</evidence>
<comment type="caution">
    <text evidence="1">The sequence shown here is derived from an EMBL/GenBank/DDBJ whole genome shotgun (WGS) entry which is preliminary data.</text>
</comment>
<sequence length="164" mass="19093">MKPNDEAHVFLSKGVVTPVKMEHLQSFFVRFQRDASMKRSLNVHVVDRGDLTVEFCSSREHEIENILCRIEMELPPPTRDPEKTPVEFFGVPLDDSKLHDVSIPEILAACRGVLVEINRGDIYEDHLTCCREVLIEKLERASLRLWQDYHRWINRSALTRLLGR</sequence>
<keyword evidence="2" id="KW-1185">Reference proteome</keyword>
<dbReference type="EMBL" id="MU827843">
    <property type="protein sequence ID" value="KAJ7318902.1"/>
    <property type="molecule type" value="Genomic_DNA"/>
</dbReference>
<dbReference type="AlphaFoldDB" id="A0A9W9Y794"/>
<accession>A0A9W9Y794</accession>
<dbReference type="Proteomes" id="UP001163046">
    <property type="component" value="Unassembled WGS sequence"/>
</dbReference>
<evidence type="ECO:0000313" key="1">
    <source>
        <dbReference type="EMBL" id="KAJ7318902.1"/>
    </source>
</evidence>
<gene>
    <name evidence="1" type="ORF">OS493_037028</name>
</gene>
<organism evidence="1 2">
    <name type="scientific">Desmophyllum pertusum</name>
    <dbReference type="NCBI Taxonomy" id="174260"/>
    <lineage>
        <taxon>Eukaryota</taxon>
        <taxon>Metazoa</taxon>
        <taxon>Cnidaria</taxon>
        <taxon>Anthozoa</taxon>
        <taxon>Hexacorallia</taxon>
        <taxon>Scleractinia</taxon>
        <taxon>Caryophylliina</taxon>
        <taxon>Caryophylliidae</taxon>
        <taxon>Desmophyllum</taxon>
    </lineage>
</organism>
<dbReference type="OrthoDB" id="10307532at2759"/>
<reference evidence="1" key="1">
    <citation type="submission" date="2023-01" db="EMBL/GenBank/DDBJ databases">
        <title>Genome assembly of the deep-sea coral Lophelia pertusa.</title>
        <authorList>
            <person name="Herrera S."/>
            <person name="Cordes E."/>
        </authorList>
    </citation>
    <scope>NUCLEOTIDE SEQUENCE</scope>
    <source>
        <strain evidence="1">USNM1676648</strain>
        <tissue evidence="1">Polyp</tissue>
    </source>
</reference>
<proteinExistence type="predicted"/>
<name>A0A9W9Y794_9CNID</name>